<dbReference type="PROSITE" id="PS00457">
    <property type="entry name" value="NA_SOLUT_SYMP_2"/>
    <property type="match status" value="1"/>
</dbReference>
<dbReference type="NCBIfam" id="TIGR00813">
    <property type="entry name" value="sss"/>
    <property type="match status" value="1"/>
</dbReference>
<feature type="transmembrane region" description="Helical" evidence="7">
    <location>
        <begin position="283"/>
        <end position="306"/>
    </location>
</feature>
<gene>
    <name evidence="8" type="ORF">V8G58_13355</name>
</gene>
<feature type="transmembrane region" description="Helical" evidence="7">
    <location>
        <begin position="92"/>
        <end position="112"/>
    </location>
</feature>
<feature type="transmembrane region" description="Helical" evidence="7">
    <location>
        <begin position="196"/>
        <end position="215"/>
    </location>
</feature>
<dbReference type="EMBL" id="JBAWKB010000005">
    <property type="protein sequence ID" value="MFH6772924.1"/>
    <property type="molecule type" value="Genomic_DNA"/>
</dbReference>
<dbReference type="InterPro" id="IPR038377">
    <property type="entry name" value="Na/Glc_symporter_sf"/>
</dbReference>
<protein>
    <submittedName>
        <fullName evidence="8">Sodium:solute symporter</fullName>
    </submittedName>
</protein>
<evidence type="ECO:0000256" key="3">
    <source>
        <dbReference type="ARBA" id="ARBA00022692"/>
    </source>
</evidence>
<dbReference type="PANTHER" id="PTHR11819:SF195">
    <property type="entry name" value="SODIUM_GLUCOSE COTRANSPORTER 4"/>
    <property type="match status" value="1"/>
</dbReference>
<sequence>MITALNIITDGPSWVNGLSWADIFIIVIYFIFIVFLGVKYSKSKDEKSYFLAGRGMTWPVIGFSLFAASISSSTLIGQAGDAYSTGIAVFNYNFISVVVMIFFAWFILPFYIKSKIFTIPEFLEKRFNAASRYYFSAITIIVNIFLDAAGSLYAAAMVMKLVFPEASIFTLSVIFAIVVAAYTIPGGLSAAIRVDLMQGIFLLVGSVVLTFYATFNGGAEYVKQLLSDGDKLMELVRPMDDASVPWLGMIVGIPILGLFFWGNNQQLVQRVLTAKSIDEGRKGVLLVGLLTLLTLFLIIIPGVMAIDLFPGLPKPDMVYPHLIMNLLPNVLIGFMLAAMVAALTSSLSGLLNSVATLFTMDFYNKINPQSSSKTKVRVGKMASITVLIIAVFWAPQIGKQFGTLLKYYQEMLSMMAPPIVAAFILGIFWKRTNATGAFSGLIAGIILGVANIIATVNTGHSIFGEMHFLLTVPFYFVWSMLVMIVVSLLTKKPPLEKTDQLTFSMQEFKEETLRLKEQSLLKNYRFWSYLLLAFSFIILILFW</sequence>
<dbReference type="InterPro" id="IPR001734">
    <property type="entry name" value="Na/solute_symporter"/>
</dbReference>
<dbReference type="CDD" id="cd10329">
    <property type="entry name" value="SLC5sbd_SGLT1-like"/>
    <property type="match status" value="1"/>
</dbReference>
<proteinExistence type="inferred from homology"/>
<evidence type="ECO:0000256" key="2">
    <source>
        <dbReference type="ARBA" id="ARBA00006434"/>
    </source>
</evidence>
<evidence type="ECO:0000256" key="4">
    <source>
        <dbReference type="ARBA" id="ARBA00022989"/>
    </source>
</evidence>
<feature type="transmembrane region" description="Helical" evidence="7">
    <location>
        <begin position="436"/>
        <end position="456"/>
    </location>
</feature>
<keyword evidence="5 7" id="KW-0472">Membrane</keyword>
<comment type="caution">
    <text evidence="8">The sequence shown here is derived from an EMBL/GenBank/DDBJ whole genome shotgun (WGS) entry which is preliminary data.</text>
</comment>
<feature type="transmembrane region" description="Helical" evidence="7">
    <location>
        <begin position="20"/>
        <end position="38"/>
    </location>
</feature>
<dbReference type="Gene3D" id="1.20.1730.10">
    <property type="entry name" value="Sodium/glucose cotransporter"/>
    <property type="match status" value="1"/>
</dbReference>
<feature type="transmembrane region" description="Helical" evidence="7">
    <location>
        <begin position="378"/>
        <end position="395"/>
    </location>
</feature>
<feature type="transmembrane region" description="Helical" evidence="7">
    <location>
        <begin position="58"/>
        <end position="80"/>
    </location>
</feature>
<dbReference type="RefSeq" id="WP_344742038.1">
    <property type="nucleotide sequence ID" value="NZ_BAABAY010000007.1"/>
</dbReference>
<reference evidence="8 9" key="1">
    <citation type="submission" date="2024-02" db="EMBL/GenBank/DDBJ databases">
        <title>A Gaetbulibacter species isolated from tidal flats and genomic insights of their niches.</title>
        <authorList>
            <person name="Ye Y."/>
        </authorList>
    </citation>
    <scope>NUCLEOTIDE SEQUENCE [LARGE SCALE GENOMIC DNA]</scope>
    <source>
        <strain evidence="8 9">KYW382</strain>
    </source>
</reference>
<feature type="transmembrane region" description="Helical" evidence="7">
    <location>
        <begin position="166"/>
        <end position="184"/>
    </location>
</feature>
<feature type="transmembrane region" description="Helical" evidence="7">
    <location>
        <begin position="133"/>
        <end position="154"/>
    </location>
</feature>
<evidence type="ECO:0000256" key="1">
    <source>
        <dbReference type="ARBA" id="ARBA00004141"/>
    </source>
</evidence>
<keyword evidence="3 7" id="KW-0812">Transmembrane</keyword>
<organism evidence="8 9">
    <name type="scientific">Gaetbulibacter aestuarii</name>
    <dbReference type="NCBI Taxonomy" id="1502358"/>
    <lineage>
        <taxon>Bacteria</taxon>
        <taxon>Pseudomonadati</taxon>
        <taxon>Bacteroidota</taxon>
        <taxon>Flavobacteriia</taxon>
        <taxon>Flavobacteriales</taxon>
        <taxon>Flavobacteriaceae</taxon>
        <taxon>Gaetbulibacter</taxon>
    </lineage>
</organism>
<dbReference type="PANTHER" id="PTHR11819">
    <property type="entry name" value="SOLUTE CARRIER FAMILY 5"/>
    <property type="match status" value="1"/>
</dbReference>
<evidence type="ECO:0000313" key="9">
    <source>
        <dbReference type="Proteomes" id="UP001610100"/>
    </source>
</evidence>
<name>A0ABW7N1I9_9FLAO</name>
<accession>A0ABW7N1I9</accession>
<dbReference type="InterPro" id="IPR018212">
    <property type="entry name" value="Na/solute_symporter_CS"/>
</dbReference>
<evidence type="ECO:0000256" key="7">
    <source>
        <dbReference type="SAM" id="Phobius"/>
    </source>
</evidence>
<feature type="transmembrane region" description="Helical" evidence="7">
    <location>
        <begin position="407"/>
        <end position="429"/>
    </location>
</feature>
<keyword evidence="9" id="KW-1185">Reference proteome</keyword>
<dbReference type="Proteomes" id="UP001610100">
    <property type="component" value="Unassembled WGS sequence"/>
</dbReference>
<comment type="similarity">
    <text evidence="2 6">Belongs to the sodium:solute symporter (SSF) (TC 2.A.21) family.</text>
</comment>
<keyword evidence="4 7" id="KW-1133">Transmembrane helix</keyword>
<dbReference type="PROSITE" id="PS50283">
    <property type="entry name" value="NA_SOLUT_SYMP_3"/>
    <property type="match status" value="1"/>
</dbReference>
<evidence type="ECO:0000313" key="8">
    <source>
        <dbReference type="EMBL" id="MFH6772924.1"/>
    </source>
</evidence>
<evidence type="ECO:0000256" key="6">
    <source>
        <dbReference type="RuleBase" id="RU362091"/>
    </source>
</evidence>
<comment type="subcellular location">
    <subcellularLocation>
        <location evidence="1">Membrane</location>
        <topology evidence="1">Multi-pass membrane protein</topology>
    </subcellularLocation>
</comment>
<evidence type="ECO:0000256" key="5">
    <source>
        <dbReference type="ARBA" id="ARBA00023136"/>
    </source>
</evidence>
<feature type="transmembrane region" description="Helical" evidence="7">
    <location>
        <begin position="326"/>
        <end position="358"/>
    </location>
</feature>
<feature type="transmembrane region" description="Helical" evidence="7">
    <location>
        <begin position="524"/>
        <end position="542"/>
    </location>
</feature>
<feature type="transmembrane region" description="Helical" evidence="7">
    <location>
        <begin position="468"/>
        <end position="489"/>
    </location>
</feature>
<dbReference type="Pfam" id="PF00474">
    <property type="entry name" value="SSF"/>
    <property type="match status" value="1"/>
</dbReference>
<feature type="transmembrane region" description="Helical" evidence="7">
    <location>
        <begin position="243"/>
        <end position="262"/>
    </location>
</feature>